<organism evidence="1 2">
    <name type="scientific">Holothuria leucospilota</name>
    <name type="common">Black long sea cucumber</name>
    <name type="synonym">Mertensiothuria leucospilota</name>
    <dbReference type="NCBI Taxonomy" id="206669"/>
    <lineage>
        <taxon>Eukaryota</taxon>
        <taxon>Metazoa</taxon>
        <taxon>Echinodermata</taxon>
        <taxon>Eleutherozoa</taxon>
        <taxon>Echinozoa</taxon>
        <taxon>Holothuroidea</taxon>
        <taxon>Aspidochirotacea</taxon>
        <taxon>Aspidochirotida</taxon>
        <taxon>Holothuriidae</taxon>
        <taxon>Holothuria</taxon>
    </lineage>
</organism>
<accession>A0A9Q0Y9N4</accession>
<proteinExistence type="predicted"/>
<keyword evidence="2" id="KW-1185">Reference proteome</keyword>
<evidence type="ECO:0000313" key="1">
    <source>
        <dbReference type="EMBL" id="KAJ8017381.1"/>
    </source>
</evidence>
<reference evidence="1" key="1">
    <citation type="submission" date="2021-10" db="EMBL/GenBank/DDBJ databases">
        <title>Tropical sea cucumber genome reveals ecological adaptation and Cuvierian tubules defense mechanism.</title>
        <authorList>
            <person name="Chen T."/>
        </authorList>
    </citation>
    <scope>NUCLEOTIDE SEQUENCE</scope>
    <source>
        <strain evidence="1">Nanhai2018</strain>
        <tissue evidence="1">Muscle</tissue>
    </source>
</reference>
<comment type="caution">
    <text evidence="1">The sequence shown here is derived from an EMBL/GenBank/DDBJ whole genome shotgun (WGS) entry which is preliminary data.</text>
</comment>
<gene>
    <name evidence="1" type="ORF">HOLleu_45259</name>
</gene>
<dbReference type="OrthoDB" id="191150at2759"/>
<sequence>MSPWSGIPDPAGPDLTVSTGGVWKYLCQISDQECSRTAGQEVISVVRQFQYCANSGCCDLFQLCAENCWCDDCCKHFALDVTVEAPPGQRIGHVRQRYRTHCKKTLV</sequence>
<dbReference type="AlphaFoldDB" id="A0A9Q0Y9N4"/>
<dbReference type="EMBL" id="JAIZAY010002247">
    <property type="protein sequence ID" value="KAJ8017381.1"/>
    <property type="molecule type" value="Genomic_DNA"/>
</dbReference>
<name>A0A9Q0Y9N4_HOLLE</name>
<evidence type="ECO:0000313" key="2">
    <source>
        <dbReference type="Proteomes" id="UP001152320"/>
    </source>
</evidence>
<protein>
    <submittedName>
        <fullName evidence="1">Uncharacterized protein</fullName>
    </submittedName>
</protein>
<dbReference type="Proteomes" id="UP001152320">
    <property type="component" value="Unassembled WGS sequence"/>
</dbReference>